<evidence type="ECO:0000313" key="2">
    <source>
        <dbReference type="EMBL" id="QEA16018.1"/>
    </source>
</evidence>
<proteinExistence type="predicted"/>
<dbReference type="InterPro" id="IPR010753">
    <property type="entry name" value="DUF1330"/>
</dbReference>
<dbReference type="AlphaFoldDB" id="A0A5B8S4F7"/>
<evidence type="ECO:0000259" key="1">
    <source>
        <dbReference type="Pfam" id="PF07045"/>
    </source>
</evidence>
<reference evidence="2 3" key="1">
    <citation type="journal article" date="2013" name="J. Microbiol. Biotechnol.">
        <title>Novosphingobium ginsenosidimutans sp. nov., with the ability to convert ginsenoside.</title>
        <authorList>
            <person name="Kim J.K."/>
            <person name="He D."/>
            <person name="Liu Q.M."/>
            <person name="Park H.Y."/>
            <person name="Jung M.S."/>
            <person name="Yoon M.H."/>
            <person name="Kim S.C."/>
            <person name="Im W.T."/>
        </authorList>
    </citation>
    <scope>NUCLEOTIDE SEQUENCE [LARGE SCALE GENOMIC DNA]</scope>
    <source>
        <strain evidence="2 3">FW-6</strain>
    </source>
</reference>
<dbReference type="PANTHER" id="PTHR41521">
    <property type="match status" value="1"/>
</dbReference>
<feature type="domain" description="DUF1330" evidence="1">
    <location>
        <begin position="3"/>
        <end position="94"/>
    </location>
</feature>
<accession>A0A5B8S4F7</accession>
<dbReference type="Pfam" id="PF07045">
    <property type="entry name" value="DUF1330"/>
    <property type="match status" value="1"/>
</dbReference>
<dbReference type="PANTHER" id="PTHR41521:SF4">
    <property type="entry name" value="BLR0684 PROTEIN"/>
    <property type="match status" value="1"/>
</dbReference>
<dbReference type="KEGG" id="ngf:FRF71_07650"/>
<organism evidence="2 3">
    <name type="scientific">Novosphingobium ginsenosidimutans</name>
    <dbReference type="NCBI Taxonomy" id="1176536"/>
    <lineage>
        <taxon>Bacteria</taxon>
        <taxon>Pseudomonadati</taxon>
        <taxon>Pseudomonadota</taxon>
        <taxon>Alphaproteobacteria</taxon>
        <taxon>Sphingomonadales</taxon>
        <taxon>Sphingomonadaceae</taxon>
        <taxon>Novosphingobium</taxon>
    </lineage>
</organism>
<protein>
    <submittedName>
        <fullName evidence="2">DUF1330 domain-containing protein</fullName>
    </submittedName>
</protein>
<dbReference type="Gene3D" id="3.30.70.100">
    <property type="match status" value="1"/>
</dbReference>
<sequence length="95" mass="10435">MSAYLVFIKEREHDAAAMAEYGGKAGPSLAGHPAKPLVLYGATETLEGPEANSCVIIEFPDMDAARAWYHSPAYQEARKLRFQGADYRVFLTQGL</sequence>
<dbReference type="RefSeq" id="WP_147090050.1">
    <property type="nucleotide sequence ID" value="NZ_BAABJD010000001.1"/>
</dbReference>
<evidence type="ECO:0000313" key="3">
    <source>
        <dbReference type="Proteomes" id="UP000321172"/>
    </source>
</evidence>
<dbReference type="OrthoDB" id="9806380at2"/>
<dbReference type="SUPFAM" id="SSF54909">
    <property type="entry name" value="Dimeric alpha+beta barrel"/>
    <property type="match status" value="1"/>
</dbReference>
<keyword evidence="3" id="KW-1185">Reference proteome</keyword>
<dbReference type="Proteomes" id="UP000321172">
    <property type="component" value="Chromosome"/>
</dbReference>
<dbReference type="InterPro" id="IPR011008">
    <property type="entry name" value="Dimeric_a/b-barrel"/>
</dbReference>
<name>A0A5B8S4F7_9SPHN</name>
<gene>
    <name evidence="2" type="ORF">FRF71_07650</name>
</gene>
<dbReference type="EMBL" id="CP042345">
    <property type="protein sequence ID" value="QEA16018.1"/>
    <property type="molecule type" value="Genomic_DNA"/>
</dbReference>